<accession>A0A975M5J1</accession>
<dbReference type="KEGG" id="ajg:KKR91_01260"/>
<proteinExistence type="predicted"/>
<dbReference type="Proteomes" id="UP000676885">
    <property type="component" value="Chromosome"/>
</dbReference>
<dbReference type="EMBL" id="CP076022">
    <property type="protein sequence ID" value="QWC10312.1"/>
    <property type="molecule type" value="Genomic_DNA"/>
</dbReference>
<evidence type="ECO:0000313" key="2">
    <source>
        <dbReference type="Proteomes" id="UP000676885"/>
    </source>
</evidence>
<gene>
    <name evidence="1" type="ORF">KKR91_01260</name>
</gene>
<keyword evidence="2" id="KW-1185">Reference proteome</keyword>
<organism evidence="1 2">
    <name type="scientific">Arthrobacter jiangjiafuii</name>
    <dbReference type="NCBI Taxonomy" id="2817475"/>
    <lineage>
        <taxon>Bacteria</taxon>
        <taxon>Bacillati</taxon>
        <taxon>Actinomycetota</taxon>
        <taxon>Actinomycetes</taxon>
        <taxon>Micrococcales</taxon>
        <taxon>Micrococcaceae</taxon>
        <taxon>Arthrobacter</taxon>
    </lineage>
</organism>
<dbReference type="AlphaFoldDB" id="A0A975M5J1"/>
<evidence type="ECO:0000313" key="1">
    <source>
        <dbReference type="EMBL" id="QWC10312.1"/>
    </source>
</evidence>
<reference evidence="1 2" key="1">
    <citation type="submission" date="2021-05" db="EMBL/GenBank/DDBJ databases">
        <title>Novel species in genus Arthrobacter.</title>
        <authorList>
            <person name="Zhang G."/>
        </authorList>
    </citation>
    <scope>NUCLEOTIDE SEQUENCE [LARGE SCALE GENOMIC DNA]</scope>
    <source>
        <strain evidence="2">zg-ZUI227</strain>
    </source>
</reference>
<dbReference type="RefSeq" id="WP_210231496.1">
    <property type="nucleotide sequence ID" value="NZ_CP076022.1"/>
</dbReference>
<name>A0A975M5J1_9MICC</name>
<protein>
    <submittedName>
        <fullName evidence="1">Uncharacterized protein</fullName>
    </submittedName>
</protein>
<sequence>MSIPEDFPIKTEVVDSGTIEGIPWVSSRAPLYEAVNGYVRLPDGHPWLEVEHGYEIENNIPWGEITFQRGNWIGFDSLHSGQYWPGERSRMSVYDTEMTAGMVVEWTKQLAQEAHDYIANGTYSI</sequence>